<keyword evidence="2" id="KW-1185">Reference proteome</keyword>
<dbReference type="AlphaFoldDB" id="A0A3M7QEK1"/>
<proteinExistence type="predicted"/>
<sequence>MGVTFPQYTLRVADGISDKSLHNIHQQLFSPKQKRIRFVEPLANRFKEINPKIKKAHKRDDFPLTPKISDLYMKALYHSIFSKNQEVSIDVWKIACIHHTI</sequence>
<accession>A0A3M7QEK1</accession>
<dbReference type="Proteomes" id="UP000276133">
    <property type="component" value="Unassembled WGS sequence"/>
</dbReference>
<protein>
    <submittedName>
        <fullName evidence="1">Uncharacterized protein</fullName>
    </submittedName>
</protein>
<evidence type="ECO:0000313" key="1">
    <source>
        <dbReference type="EMBL" id="RNA09622.1"/>
    </source>
</evidence>
<evidence type="ECO:0000313" key="2">
    <source>
        <dbReference type="Proteomes" id="UP000276133"/>
    </source>
</evidence>
<organism evidence="1 2">
    <name type="scientific">Brachionus plicatilis</name>
    <name type="common">Marine rotifer</name>
    <name type="synonym">Brachionus muelleri</name>
    <dbReference type="NCBI Taxonomy" id="10195"/>
    <lineage>
        <taxon>Eukaryota</taxon>
        <taxon>Metazoa</taxon>
        <taxon>Spiralia</taxon>
        <taxon>Gnathifera</taxon>
        <taxon>Rotifera</taxon>
        <taxon>Eurotatoria</taxon>
        <taxon>Monogononta</taxon>
        <taxon>Pseudotrocha</taxon>
        <taxon>Ploima</taxon>
        <taxon>Brachionidae</taxon>
        <taxon>Brachionus</taxon>
    </lineage>
</organism>
<dbReference type="EMBL" id="REGN01006423">
    <property type="protein sequence ID" value="RNA09622.1"/>
    <property type="molecule type" value="Genomic_DNA"/>
</dbReference>
<gene>
    <name evidence="1" type="ORF">BpHYR1_010405</name>
</gene>
<reference evidence="1 2" key="1">
    <citation type="journal article" date="2018" name="Sci. Rep.">
        <title>Genomic signatures of local adaptation to the degree of environmental predictability in rotifers.</title>
        <authorList>
            <person name="Franch-Gras L."/>
            <person name="Hahn C."/>
            <person name="Garcia-Roger E.M."/>
            <person name="Carmona M.J."/>
            <person name="Serra M."/>
            <person name="Gomez A."/>
        </authorList>
    </citation>
    <scope>NUCLEOTIDE SEQUENCE [LARGE SCALE GENOMIC DNA]</scope>
    <source>
        <strain evidence="1">HYR1</strain>
    </source>
</reference>
<name>A0A3M7QEK1_BRAPC</name>
<comment type="caution">
    <text evidence="1">The sequence shown here is derived from an EMBL/GenBank/DDBJ whole genome shotgun (WGS) entry which is preliminary data.</text>
</comment>